<reference evidence="2 3" key="1">
    <citation type="submission" date="2024-03" db="EMBL/GenBank/DDBJ databases">
        <title>High-quality draft genome sequence of Oceanobacter sp. wDCs-4.</title>
        <authorList>
            <person name="Dong C."/>
        </authorList>
    </citation>
    <scope>NUCLEOTIDE SEQUENCE [LARGE SCALE GENOMIC DNA]</scope>
    <source>
        <strain evidence="3">wDCs-4</strain>
    </source>
</reference>
<proteinExistence type="predicted"/>
<evidence type="ECO:0000259" key="1">
    <source>
        <dbReference type="Pfam" id="PF12633"/>
    </source>
</evidence>
<name>A0ABW8NFF4_9GAMM</name>
<dbReference type="InterPro" id="IPR000274">
    <property type="entry name" value="Adenylate_cyclase_1"/>
</dbReference>
<sequence length="939" mass="108845">MPLPIPLPDHFQLRQWQDNFLQLNQQRLSNARTQLHVRQQRLLDLLPLLLHVNHPQLPGFVDHQTPCGIDHYQVTANTEQALRHLIRSIPRLNQAPPAHYAIGGLYLMGSMGSLAQNRHSDLDIWVCLNQPLDPAQQEKLQNRCQRIEKWAASHNTEVHLFVMDLEEFRRGQQQAASGEDCGTSQYLLLLDEFYRSSVWLAGRYPRWWLIPEQRADNNNSANSDQYWQELINRHQIKADQWLHFGDISTIPVDEFLGAALWQLHKGMSGPYKALLKLLLYREYASQYPKIQPLCQDLKHNIHNNRTTSRDSDAYLLMLERVSQSLTNQQPARLELIRRAFYDKTGLKLSRLTLAARQQDWRAKLMQQLTTEWQWSEADLFEHDSKAQWSPQQVFRERNDLVAELLGSYRSLSQFSQRHANTLHISPTDIQTLGNQLIAAFDSRPGKIIQINPGISPSLAQSQLTLLRYPGVWQLAPGYWQKPPPDHRILRQSPSLIELLAFAISNSLINRDTRISCYPDDAISRYELTRTLATLAGQMIRHRSLTDWSKGPAIQSLTVFINVTTDPLERYSQAGLQKLSDQNDALNFSSSHHNLVSTIDILACNSWNEWQVYRFQGEQALNEALCLLMPLLADRQQRASLEIHSFSKHRAARVRQRTLQLLSSALAHYRRRQGRFLYQLGERCYSLEACTPASKDTAPRWQVIALNDTPTLMTHLAQPASHFCPSAVDRWVSQLPLPLNELMLHCQPRRWQLFYQRQGDQLDFYLVDEWAALVHQRIRRTELAHWLLPTLRFLRRLQQRWHSNHPQFEGLTLYELKAPTDNNRPATNSSAAAGHWQVLQRDIPVLAETPAAIELTARFDIDNQPTLYCNYAEFSIWQHGQHLYRDISAAVIQRRSQQQHYPCYLSDVVFADPGNQLLLTHWQQKQVLEAKINQAMQSNL</sequence>
<feature type="domain" description="Adenylate cyclase class-I N-terminal" evidence="1">
    <location>
        <begin position="13"/>
        <end position="208"/>
    </location>
</feature>
<dbReference type="Pfam" id="PF12633">
    <property type="entry name" value="Adenyl_cycl_N"/>
    <property type="match status" value="1"/>
</dbReference>
<evidence type="ECO:0000313" key="3">
    <source>
        <dbReference type="Proteomes" id="UP001620597"/>
    </source>
</evidence>
<dbReference type="PANTHER" id="PTHR38760">
    <property type="entry name" value="ADENYLATE CYCLASE"/>
    <property type="match status" value="1"/>
</dbReference>
<accession>A0ABW8NFF4</accession>
<dbReference type="EMBL" id="JBBKTX010000004">
    <property type="protein sequence ID" value="MFK4751691.1"/>
    <property type="molecule type" value="Genomic_DNA"/>
</dbReference>
<organism evidence="2 3">
    <name type="scientific">Oceanobacter antarcticus</name>
    <dbReference type="NCBI Taxonomy" id="3133425"/>
    <lineage>
        <taxon>Bacteria</taxon>
        <taxon>Pseudomonadati</taxon>
        <taxon>Pseudomonadota</taxon>
        <taxon>Gammaproteobacteria</taxon>
        <taxon>Oceanospirillales</taxon>
        <taxon>Oceanospirillaceae</taxon>
        <taxon>Oceanobacter</taxon>
    </lineage>
</organism>
<dbReference type="RefSeq" id="WP_416205088.1">
    <property type="nucleotide sequence ID" value="NZ_JBBKTX010000004.1"/>
</dbReference>
<dbReference type="InterPro" id="IPR024685">
    <property type="entry name" value="Adenylate_cyclase_1_N"/>
</dbReference>
<dbReference type="Pfam" id="PF01295">
    <property type="entry name" value="Adenylate_cycl"/>
    <property type="match status" value="1"/>
</dbReference>
<evidence type="ECO:0000313" key="2">
    <source>
        <dbReference type="EMBL" id="MFK4751691.1"/>
    </source>
</evidence>
<comment type="caution">
    <text evidence="2">The sequence shown here is derived from an EMBL/GenBank/DDBJ whole genome shotgun (WGS) entry which is preliminary data.</text>
</comment>
<dbReference type="PIRSF" id="PIRSF001444">
    <property type="entry name" value="Adenylate_cycl"/>
    <property type="match status" value="1"/>
</dbReference>
<dbReference type="PANTHER" id="PTHR38760:SF1">
    <property type="entry name" value="ADENYLATE CYCLASE"/>
    <property type="match status" value="1"/>
</dbReference>
<dbReference type="Proteomes" id="UP001620597">
    <property type="component" value="Unassembled WGS sequence"/>
</dbReference>
<keyword evidence="3" id="KW-1185">Reference proteome</keyword>
<gene>
    <name evidence="2" type="ORF">WG929_04620</name>
</gene>
<protein>
    <submittedName>
        <fullName evidence="2">Class I adenylate cyclase</fullName>
    </submittedName>
</protein>